<dbReference type="EMBL" id="JSYZ01000026">
    <property type="protein sequence ID" value="KPA87722.1"/>
    <property type="molecule type" value="Genomic_DNA"/>
</dbReference>
<dbReference type="STRING" id="50340.PF66_05673"/>
<dbReference type="RefSeq" id="WP_054059903.1">
    <property type="nucleotide sequence ID" value="NZ_JAQMZR010000018.1"/>
</dbReference>
<dbReference type="OrthoDB" id="7015277at2"/>
<evidence type="ECO:0000256" key="2">
    <source>
        <dbReference type="SAM" id="SignalP"/>
    </source>
</evidence>
<accession>A0A0N0VIC1</accession>
<dbReference type="Proteomes" id="UP000037931">
    <property type="component" value="Unassembled WGS sequence"/>
</dbReference>
<feature type="chain" id="PRO_5005861069" description="Lipoprotein" evidence="2">
    <location>
        <begin position="20"/>
        <end position="72"/>
    </location>
</feature>
<feature type="signal peptide" evidence="2">
    <location>
        <begin position="1"/>
        <end position="19"/>
    </location>
</feature>
<dbReference type="PROSITE" id="PS51257">
    <property type="entry name" value="PROKAR_LIPOPROTEIN"/>
    <property type="match status" value="1"/>
</dbReference>
<evidence type="ECO:0008006" key="5">
    <source>
        <dbReference type="Google" id="ProtNLM"/>
    </source>
</evidence>
<keyword evidence="4" id="KW-1185">Reference proteome</keyword>
<proteinExistence type="predicted"/>
<evidence type="ECO:0000313" key="4">
    <source>
        <dbReference type="Proteomes" id="UP000037931"/>
    </source>
</evidence>
<name>A0A0N0VIC1_9PSED</name>
<protein>
    <recommendedName>
        <fullName evidence="5">Lipoprotein</fullName>
    </recommendedName>
</protein>
<dbReference type="AlphaFoldDB" id="A0A0N0VIC1"/>
<feature type="region of interest" description="Disordered" evidence="1">
    <location>
        <begin position="46"/>
        <end position="72"/>
    </location>
</feature>
<sequence length="72" mass="7712" precursor="true">MKSSLVKATLVLGSLLLGACSSDLSTHYNSACSTLSCQQHYNSSARLSQDNGSMNRNLGSSFSEYGESMLRD</sequence>
<evidence type="ECO:0000256" key="1">
    <source>
        <dbReference type="SAM" id="MobiDB-lite"/>
    </source>
</evidence>
<keyword evidence="2" id="KW-0732">Signal</keyword>
<feature type="compositionally biased region" description="Polar residues" evidence="1">
    <location>
        <begin position="46"/>
        <end position="63"/>
    </location>
</feature>
<evidence type="ECO:0000313" key="3">
    <source>
        <dbReference type="EMBL" id="KPA87722.1"/>
    </source>
</evidence>
<reference evidence="3 4" key="1">
    <citation type="journal article" date="2015" name="PLoS ONE">
        <title>Rice-Infecting Pseudomonas Genomes Are Highly Accessorized and Harbor Multiple Putative Virulence Mechanisms to Cause Sheath Brown Rot.</title>
        <authorList>
            <person name="Quibod I.L."/>
            <person name="Grande G."/>
            <person name="Oreiro E.G."/>
            <person name="Borja F.N."/>
            <person name="Dossa G.S."/>
            <person name="Mauleon R."/>
            <person name="Cruz C.V."/>
            <person name="Oliva R."/>
        </authorList>
    </citation>
    <scope>NUCLEOTIDE SEQUENCE [LARGE SCALE GENOMIC DNA]</scope>
    <source>
        <strain evidence="3 4">IRRI 6609</strain>
    </source>
</reference>
<comment type="caution">
    <text evidence="3">The sequence shown here is derived from an EMBL/GenBank/DDBJ whole genome shotgun (WGS) entry which is preliminary data.</text>
</comment>
<organism evidence="3 4">
    <name type="scientific">Pseudomonas asplenii</name>
    <dbReference type="NCBI Taxonomy" id="53407"/>
    <lineage>
        <taxon>Bacteria</taxon>
        <taxon>Pseudomonadati</taxon>
        <taxon>Pseudomonadota</taxon>
        <taxon>Gammaproteobacteria</taxon>
        <taxon>Pseudomonadales</taxon>
        <taxon>Pseudomonadaceae</taxon>
        <taxon>Pseudomonas</taxon>
    </lineage>
</organism>
<dbReference type="PATRIC" id="fig|50340.43.peg.3392"/>
<gene>
    <name evidence="3" type="ORF">PF66_05673</name>
</gene>